<reference evidence="1" key="3">
    <citation type="submission" date="2025-09" db="UniProtKB">
        <authorList>
            <consortium name="Ensembl"/>
        </authorList>
    </citation>
    <scope>IDENTIFICATION</scope>
</reference>
<dbReference type="AlphaFoldDB" id="A0AAQ4S9F5"/>
<dbReference type="GO" id="GO:0043248">
    <property type="term" value="P:proteasome assembly"/>
    <property type="evidence" value="ECO:0007669"/>
    <property type="project" value="InterPro"/>
</dbReference>
<dbReference type="InterPro" id="IPR032157">
    <property type="entry name" value="PAC4"/>
</dbReference>
<proteinExistence type="predicted"/>
<dbReference type="Ensembl" id="ENSGACT00000070271.1">
    <property type="protein sequence ID" value="ENSGACP00000071908.1"/>
    <property type="gene ID" value="ENSGACG00000004957.2"/>
</dbReference>
<dbReference type="PANTHER" id="PTHR33559">
    <property type="entry name" value="PROTEASOME ASSEMBLY CHAPERONE 4"/>
    <property type="match status" value="1"/>
</dbReference>
<name>A0AAQ4S9F5_GASAC</name>
<evidence type="ECO:0000313" key="1">
    <source>
        <dbReference type="Ensembl" id="ENSGACP00000071908.1"/>
    </source>
</evidence>
<dbReference type="GeneTree" id="ENSGT00390000004746"/>
<dbReference type="Proteomes" id="UP000007635">
    <property type="component" value="Chromosome VIII"/>
</dbReference>
<reference evidence="1 2" key="1">
    <citation type="journal article" date="2021" name="G3 (Bethesda)">
        <title>Improved contiguity of the threespine stickleback genome using long-read sequencing.</title>
        <authorList>
            <person name="Nath S."/>
            <person name="Shaw D.E."/>
            <person name="White M.A."/>
        </authorList>
    </citation>
    <scope>NUCLEOTIDE SEQUENCE [LARGE SCALE GENOMIC DNA]</scope>
    <source>
        <strain evidence="1 2">Lake Benthic</strain>
    </source>
</reference>
<dbReference type="PANTHER" id="PTHR33559:SF1">
    <property type="entry name" value="PROTEASOME ASSEMBLY CHAPERONE 4"/>
    <property type="match status" value="1"/>
</dbReference>
<keyword evidence="2" id="KW-1185">Reference proteome</keyword>
<protein>
    <recommendedName>
        <fullName evidence="3">Proteasome assembly chaperone 4</fullName>
    </recommendedName>
</protein>
<organism evidence="1 2">
    <name type="scientific">Gasterosteus aculeatus aculeatus</name>
    <name type="common">three-spined stickleback</name>
    <dbReference type="NCBI Taxonomy" id="481459"/>
    <lineage>
        <taxon>Eukaryota</taxon>
        <taxon>Metazoa</taxon>
        <taxon>Chordata</taxon>
        <taxon>Craniata</taxon>
        <taxon>Vertebrata</taxon>
        <taxon>Euteleostomi</taxon>
        <taxon>Actinopterygii</taxon>
        <taxon>Neopterygii</taxon>
        <taxon>Teleostei</taxon>
        <taxon>Neoteleostei</taxon>
        <taxon>Acanthomorphata</taxon>
        <taxon>Eupercaria</taxon>
        <taxon>Perciformes</taxon>
        <taxon>Cottioidei</taxon>
        <taxon>Gasterosteales</taxon>
        <taxon>Gasterosteidae</taxon>
        <taxon>Gasterosteus</taxon>
    </lineage>
</organism>
<dbReference type="Pfam" id="PF16093">
    <property type="entry name" value="PAC4"/>
    <property type="match status" value="2"/>
</dbReference>
<sequence>MRTCTGMSDARNGEASAAITVHNFSERILEQVIHFHVMKLSGGFFLWVGSSPVLSNLAVSMGSRYDSMPLSTLVMGDPSNTAANSMAQRLAKKTKKQVFVSYSLPRTDSNLSLSVEQRIKKEDSMPLSTLVMGDPSNTAANSMAQRLAKKTKKQVFVSCSLPMTDSNLSLSVEQRIKKEVELHPEHF</sequence>
<evidence type="ECO:0008006" key="3">
    <source>
        <dbReference type="Google" id="ProtNLM"/>
    </source>
</evidence>
<reference evidence="1" key="2">
    <citation type="submission" date="2025-08" db="UniProtKB">
        <authorList>
            <consortium name="Ensembl"/>
        </authorList>
    </citation>
    <scope>IDENTIFICATION</scope>
</reference>
<evidence type="ECO:0000313" key="2">
    <source>
        <dbReference type="Proteomes" id="UP000007635"/>
    </source>
</evidence>
<accession>A0AAQ4S9F5</accession>